<feature type="domain" description="M23ase beta-sheet core" evidence="2">
    <location>
        <begin position="302"/>
        <end position="394"/>
    </location>
</feature>
<accession>A0A1G2DGM2</accession>
<evidence type="ECO:0000259" key="2">
    <source>
        <dbReference type="Pfam" id="PF01551"/>
    </source>
</evidence>
<evidence type="ECO:0000256" key="1">
    <source>
        <dbReference type="SAM" id="Coils"/>
    </source>
</evidence>
<reference evidence="3 4" key="1">
    <citation type="journal article" date="2016" name="Nat. Commun.">
        <title>Thousands of microbial genomes shed light on interconnected biogeochemical processes in an aquifer system.</title>
        <authorList>
            <person name="Anantharaman K."/>
            <person name="Brown C.T."/>
            <person name="Hug L.A."/>
            <person name="Sharon I."/>
            <person name="Castelle C.J."/>
            <person name="Probst A.J."/>
            <person name="Thomas B.C."/>
            <person name="Singh A."/>
            <person name="Wilkins M.J."/>
            <person name="Karaoz U."/>
            <person name="Brodie E.L."/>
            <person name="Williams K.H."/>
            <person name="Hubbard S.S."/>
            <person name="Banfield J.F."/>
        </authorList>
    </citation>
    <scope>NUCLEOTIDE SEQUENCE [LARGE SCALE GENOMIC DNA]</scope>
</reference>
<dbReference type="PANTHER" id="PTHR21666">
    <property type="entry name" value="PEPTIDASE-RELATED"/>
    <property type="match status" value="1"/>
</dbReference>
<dbReference type="PROSITE" id="PS51257">
    <property type="entry name" value="PROKAR_LIPOPROTEIN"/>
    <property type="match status" value="1"/>
</dbReference>
<sequence>MEHSRGGQSLVVGISCAFLFLGAAVIASAQGETPSRIDELKQSIAGNEDEIRKLEAEIAEYKSRLDDVGAQKKTLQSAIQTLDLARAKLKKDADLTRAKIARTSATVSILARGITEKEDRIAQNKDALKNIILKVNEADSGTLLELLLSSKSISDFFVEVEDLGRMQTSIRDHIKGLERLRGELEDVKTSTEKERKNLVGLTNQLDDQKTIADIERKSQSALLGATKNQETNYKKMLTDRETRKKQFEREIEDFEAQLRAEVDASTFPKPGTKVLAYPLENVFVTQKFGKTVDARRLYLSGTHNGADFRASPGTPVKAAGDGSVIATGDTDRACAGASYGKWVLVGHKNGLATLYAHLELIKVSQGASVEVGDLVGYSGNTGYSTGPHLHFTVFASSAMQIVDLPSKSCKGAVFHLPAAPAKGYLDPEAYL</sequence>
<organism evidence="3 4">
    <name type="scientific">Candidatus Lloydbacteria bacterium RIFCSPHIGHO2_02_FULL_54_17</name>
    <dbReference type="NCBI Taxonomy" id="1798664"/>
    <lineage>
        <taxon>Bacteria</taxon>
        <taxon>Candidatus Lloydiibacteriota</taxon>
    </lineage>
</organism>
<dbReference type="InterPro" id="IPR016047">
    <property type="entry name" value="M23ase_b-sheet_dom"/>
</dbReference>
<dbReference type="CDD" id="cd12797">
    <property type="entry name" value="M23_peptidase"/>
    <property type="match status" value="1"/>
</dbReference>
<name>A0A1G2DGM2_9BACT</name>
<dbReference type="Gene3D" id="2.70.70.10">
    <property type="entry name" value="Glucose Permease (Domain IIA)"/>
    <property type="match status" value="1"/>
</dbReference>
<dbReference type="EMBL" id="MHLO01000016">
    <property type="protein sequence ID" value="OGZ12663.1"/>
    <property type="molecule type" value="Genomic_DNA"/>
</dbReference>
<feature type="coiled-coil region" evidence="1">
    <location>
        <begin position="37"/>
        <end position="71"/>
    </location>
</feature>
<dbReference type="GO" id="GO:0004222">
    <property type="term" value="F:metalloendopeptidase activity"/>
    <property type="evidence" value="ECO:0007669"/>
    <property type="project" value="TreeGrafter"/>
</dbReference>
<dbReference type="STRING" id="1798664.A3C93_06160"/>
<protein>
    <recommendedName>
        <fullName evidence="2">M23ase beta-sheet core domain-containing protein</fullName>
    </recommendedName>
</protein>
<dbReference type="InterPro" id="IPR011055">
    <property type="entry name" value="Dup_hybrid_motif"/>
</dbReference>
<dbReference type="PANTHER" id="PTHR21666:SF270">
    <property type="entry name" value="MUREIN HYDROLASE ACTIVATOR ENVC"/>
    <property type="match status" value="1"/>
</dbReference>
<proteinExistence type="predicted"/>
<keyword evidence="1" id="KW-0175">Coiled coil</keyword>
<dbReference type="Gene3D" id="6.10.250.3150">
    <property type="match status" value="1"/>
</dbReference>
<dbReference type="InterPro" id="IPR050570">
    <property type="entry name" value="Cell_wall_metabolism_enzyme"/>
</dbReference>
<evidence type="ECO:0000313" key="4">
    <source>
        <dbReference type="Proteomes" id="UP000178636"/>
    </source>
</evidence>
<comment type="caution">
    <text evidence="3">The sequence shown here is derived from an EMBL/GenBank/DDBJ whole genome shotgun (WGS) entry which is preliminary data.</text>
</comment>
<dbReference type="Pfam" id="PF01551">
    <property type="entry name" value="Peptidase_M23"/>
    <property type="match status" value="1"/>
</dbReference>
<evidence type="ECO:0000313" key="3">
    <source>
        <dbReference type="EMBL" id="OGZ12663.1"/>
    </source>
</evidence>
<dbReference type="Proteomes" id="UP000178636">
    <property type="component" value="Unassembled WGS sequence"/>
</dbReference>
<feature type="coiled-coil region" evidence="1">
    <location>
        <begin position="237"/>
        <end position="264"/>
    </location>
</feature>
<dbReference type="AlphaFoldDB" id="A0A1G2DGM2"/>
<gene>
    <name evidence="3" type="ORF">A3C93_06160</name>
</gene>
<dbReference type="SUPFAM" id="SSF51261">
    <property type="entry name" value="Duplicated hybrid motif"/>
    <property type="match status" value="1"/>
</dbReference>